<evidence type="ECO:0000313" key="2">
    <source>
        <dbReference type="EMBL" id="RDB16848.1"/>
    </source>
</evidence>
<comment type="caution">
    <text evidence="2">The sequence shown here is derived from an EMBL/GenBank/DDBJ whole genome shotgun (WGS) entry which is preliminary data.</text>
</comment>
<dbReference type="SUPFAM" id="SSF53474">
    <property type="entry name" value="alpha/beta-Hydrolases"/>
    <property type="match status" value="1"/>
</dbReference>
<proteinExistence type="predicted"/>
<keyword evidence="1" id="KW-0472">Membrane</keyword>
<dbReference type="STRING" id="39966.A0A369J4F2"/>
<dbReference type="AlphaFoldDB" id="A0A369J4F2"/>
<reference evidence="2" key="1">
    <citation type="submission" date="2018-04" db="EMBL/GenBank/DDBJ databases">
        <title>Whole genome sequencing of Hypsizygus marmoreus.</title>
        <authorList>
            <person name="Choi I.-G."/>
            <person name="Min B."/>
            <person name="Kim J.-G."/>
            <person name="Kim S."/>
            <person name="Oh Y.-L."/>
            <person name="Kong W.-S."/>
            <person name="Park H."/>
            <person name="Jeong J."/>
            <person name="Song E.-S."/>
        </authorList>
    </citation>
    <scope>NUCLEOTIDE SEQUENCE [LARGE SCALE GENOMIC DNA]</scope>
    <source>
        <strain evidence="2">51987-8</strain>
    </source>
</reference>
<accession>A0A369J4F2</accession>
<organism evidence="2 3">
    <name type="scientific">Hypsizygus marmoreus</name>
    <name type="common">White beech mushroom</name>
    <name type="synonym">Agaricus marmoreus</name>
    <dbReference type="NCBI Taxonomy" id="39966"/>
    <lineage>
        <taxon>Eukaryota</taxon>
        <taxon>Fungi</taxon>
        <taxon>Dikarya</taxon>
        <taxon>Basidiomycota</taxon>
        <taxon>Agaricomycotina</taxon>
        <taxon>Agaricomycetes</taxon>
        <taxon>Agaricomycetidae</taxon>
        <taxon>Agaricales</taxon>
        <taxon>Tricholomatineae</taxon>
        <taxon>Lyophyllaceae</taxon>
        <taxon>Hypsizygus</taxon>
    </lineage>
</organism>
<dbReference type="InterPro" id="IPR029058">
    <property type="entry name" value="AB_hydrolase_fold"/>
</dbReference>
<keyword evidence="1" id="KW-0812">Transmembrane</keyword>
<dbReference type="PANTHER" id="PTHR37471">
    <property type="entry name" value="UNNAMED PRODUCT"/>
    <property type="match status" value="1"/>
</dbReference>
<keyword evidence="1" id="KW-1133">Transmembrane helix</keyword>
<protein>
    <recommendedName>
        <fullName evidence="4">AB hydrolase-1 domain-containing protein</fullName>
    </recommendedName>
</protein>
<dbReference type="EMBL" id="LUEZ02000122">
    <property type="protein sequence ID" value="RDB16848.1"/>
    <property type="molecule type" value="Genomic_DNA"/>
</dbReference>
<sequence length="549" mass="62866">MPPIGAVESPVRKPPRTWEFYVALICLIIPLWSSIPLAWLFVGYALGSGRIWSFKCPGIALFTLTLCEVHYCLSVAKIWPQNLSLQVLFSVYHTRLSRRVSGTVPRLIGDPEDVQRAFTRLLVTGLAHLPEDATDDDIKQLEPDDPLAIDFCNSLQTWFRQVPCSSVKLHEVRKWLFWTIFNADMPPVETLSASQQAVLDRAVDLLQKRSGHAFEEGSNPAVQPMRVTVDDVNILWRPLTYYVVITSINLCLKNLYRFRWDAHYGHYDGLEYLIRRPRRWDPAGGPRPIVFLHGLGLGLLQYNSIIMHLLQSFTDRPLLILLQPEVSQDIFHPGYLRPMGRHHTADRLARLMNELKWVEYDVGDDKEGETSLDSEEERAIVQALFGKRGRGVTMMSHSNGSYLHAWMLKGYPKMVGRSCFIDPVAFCAWEGDVCYNFVYRPCRTGLEVLMRYFVGTEIGVANLIQRHFDWVSNSLWCEEVPNARDPSKTFFLLGGKDNILNSERIKRYLTSHGVNGGIFYDPNGKHGQALLPGSRGRSEIFRWLREEET</sequence>
<evidence type="ECO:0000256" key="1">
    <source>
        <dbReference type="SAM" id="Phobius"/>
    </source>
</evidence>
<dbReference type="OrthoDB" id="6431331at2759"/>
<name>A0A369J4F2_HYPMA</name>
<dbReference type="PANTHER" id="PTHR37471:SF1">
    <property type="entry name" value="AB HYDROLASE-1 DOMAIN-CONTAINING PROTEIN"/>
    <property type="match status" value="1"/>
</dbReference>
<keyword evidence="3" id="KW-1185">Reference proteome</keyword>
<dbReference type="Proteomes" id="UP000076154">
    <property type="component" value="Unassembled WGS sequence"/>
</dbReference>
<evidence type="ECO:0000313" key="3">
    <source>
        <dbReference type="Proteomes" id="UP000076154"/>
    </source>
</evidence>
<dbReference type="InParanoid" id="A0A369J4F2"/>
<feature type="transmembrane region" description="Helical" evidence="1">
    <location>
        <begin position="20"/>
        <end position="46"/>
    </location>
</feature>
<evidence type="ECO:0008006" key="4">
    <source>
        <dbReference type="Google" id="ProtNLM"/>
    </source>
</evidence>
<gene>
    <name evidence="2" type="ORF">Hypma_002467</name>
</gene>